<dbReference type="OrthoDB" id="194307at2157"/>
<dbReference type="InterPro" id="IPR039424">
    <property type="entry name" value="SBP_5"/>
</dbReference>
<evidence type="ECO:0000313" key="3">
    <source>
        <dbReference type="Proteomes" id="UP000219689"/>
    </source>
</evidence>
<dbReference type="InterPro" id="IPR030678">
    <property type="entry name" value="Peptide/Ni-bd"/>
</dbReference>
<dbReference type="PIRSF" id="PIRSF002741">
    <property type="entry name" value="MppA"/>
    <property type="match status" value="1"/>
</dbReference>
<sequence>MPESHSRRRVLGSIGVGIGSIAGCLGGSSDGAEVTVARPETSQDGNWGVYGGVIPYYTEVFEPLVRASAEMKPEPLLATDWKRTDEYTWRFDLREDVTFHNGAELTAETVVSSFEALIDHHEATGWINVEPDGVRALADHAVAFETTEPFPTFPGSISHSYFGIVHPDTDEDESAAIGTGPFRLADRDGDDVTLVPYDDHWRTTPTVDRLRFEVVSDATTRTKALEGAAADIALDPPRSAVSQLETAAGTTVSTQRAPHACFGAVNIYAEPTDDRTFRRGLAHAIDQERLVDTVLEGIGDPARGPISPEIPWAVHDDLPTHGPDRDRARELVADSAYTGETLELLIDGDEPDDRTVAERLQHVFDEIGVDSEITSAESAAFRERFVGGEAHVTIVSFGSNSAASDYLIRAMFHSLGSDNRDLYEREGTGVMNPGPEVDRLIEDGYQADSSEAKREAYGAVQRRIVDDAVVLPLYYREYVLAHETDIVAPELHPIDKLIDFTESERRQ</sequence>
<dbReference type="Proteomes" id="UP000219689">
    <property type="component" value="Unassembled WGS sequence"/>
</dbReference>
<feature type="domain" description="Solute-binding protein family 5" evidence="1">
    <location>
        <begin position="72"/>
        <end position="417"/>
    </location>
</feature>
<accession>A0A2A5QQJ8</accession>
<name>A0A2A5QQJ8_9EURY</name>
<dbReference type="Gene3D" id="3.40.190.10">
    <property type="entry name" value="Periplasmic binding protein-like II"/>
    <property type="match status" value="1"/>
</dbReference>
<dbReference type="PANTHER" id="PTHR30290:SF83">
    <property type="entry name" value="ABC TRANSPORTER SUBSTRATE-BINDING PROTEIN"/>
    <property type="match status" value="1"/>
</dbReference>
<dbReference type="EMBL" id="NXNI01000001">
    <property type="protein sequence ID" value="PCR89065.1"/>
    <property type="molecule type" value="Genomic_DNA"/>
</dbReference>
<dbReference type="PROSITE" id="PS51257">
    <property type="entry name" value="PROKAR_LIPOPROTEIN"/>
    <property type="match status" value="1"/>
</dbReference>
<gene>
    <name evidence="2" type="ORF">CP557_00040</name>
</gene>
<dbReference type="Pfam" id="PF00496">
    <property type="entry name" value="SBP_bac_5"/>
    <property type="match status" value="1"/>
</dbReference>
<dbReference type="RefSeq" id="WP_097378016.1">
    <property type="nucleotide sequence ID" value="NZ_NXNI01000001.1"/>
</dbReference>
<comment type="caution">
    <text evidence="2">The sequence shown here is derived from an EMBL/GenBank/DDBJ whole genome shotgun (WGS) entry which is preliminary data.</text>
</comment>
<reference evidence="2 3" key="1">
    <citation type="submission" date="2017-09" db="EMBL/GenBank/DDBJ databases">
        <title>Genome sequences of Natrinema ejinorence JCM 13890T.</title>
        <authorList>
            <person name="Roh S.W."/>
            <person name="Kim Y.B."/>
            <person name="Kim J.Y."/>
        </authorList>
    </citation>
    <scope>NUCLEOTIDE SEQUENCE [LARGE SCALE GENOMIC DNA]</scope>
    <source>
        <strain evidence="2 3">JCM 13890</strain>
    </source>
</reference>
<dbReference type="GO" id="GO:0015833">
    <property type="term" value="P:peptide transport"/>
    <property type="evidence" value="ECO:0007669"/>
    <property type="project" value="TreeGrafter"/>
</dbReference>
<protein>
    <submittedName>
        <fullName evidence="2">Peptide ABC transporter substrate-binding protein</fullName>
    </submittedName>
</protein>
<dbReference type="PANTHER" id="PTHR30290">
    <property type="entry name" value="PERIPLASMIC BINDING COMPONENT OF ABC TRANSPORTER"/>
    <property type="match status" value="1"/>
</dbReference>
<dbReference type="GO" id="GO:0042597">
    <property type="term" value="C:periplasmic space"/>
    <property type="evidence" value="ECO:0007669"/>
    <property type="project" value="UniProtKB-ARBA"/>
</dbReference>
<proteinExistence type="predicted"/>
<keyword evidence="3" id="KW-1185">Reference proteome</keyword>
<organism evidence="2 3">
    <name type="scientific">Natrinema ejinorense</name>
    <dbReference type="NCBI Taxonomy" id="373386"/>
    <lineage>
        <taxon>Archaea</taxon>
        <taxon>Methanobacteriati</taxon>
        <taxon>Methanobacteriota</taxon>
        <taxon>Stenosarchaea group</taxon>
        <taxon>Halobacteria</taxon>
        <taxon>Halobacteriales</taxon>
        <taxon>Natrialbaceae</taxon>
        <taxon>Natrinema</taxon>
    </lineage>
</organism>
<dbReference type="SUPFAM" id="SSF53850">
    <property type="entry name" value="Periplasmic binding protein-like II"/>
    <property type="match status" value="1"/>
</dbReference>
<dbReference type="Gene3D" id="3.10.105.10">
    <property type="entry name" value="Dipeptide-binding Protein, Domain 3"/>
    <property type="match status" value="1"/>
</dbReference>
<evidence type="ECO:0000259" key="1">
    <source>
        <dbReference type="Pfam" id="PF00496"/>
    </source>
</evidence>
<dbReference type="GO" id="GO:0043190">
    <property type="term" value="C:ATP-binding cassette (ABC) transporter complex"/>
    <property type="evidence" value="ECO:0007669"/>
    <property type="project" value="InterPro"/>
</dbReference>
<dbReference type="AlphaFoldDB" id="A0A2A5QQJ8"/>
<evidence type="ECO:0000313" key="2">
    <source>
        <dbReference type="EMBL" id="PCR89065.1"/>
    </source>
</evidence>
<dbReference type="GO" id="GO:1904680">
    <property type="term" value="F:peptide transmembrane transporter activity"/>
    <property type="evidence" value="ECO:0007669"/>
    <property type="project" value="TreeGrafter"/>
</dbReference>
<dbReference type="InterPro" id="IPR000914">
    <property type="entry name" value="SBP_5_dom"/>
</dbReference>